<evidence type="ECO:0000256" key="8">
    <source>
        <dbReference type="PIRSR" id="PIRSR602401-1"/>
    </source>
</evidence>
<evidence type="ECO:0000256" key="4">
    <source>
        <dbReference type="ARBA" id="ARBA00022723"/>
    </source>
</evidence>
<protein>
    <submittedName>
        <fullName evidence="10">Cytochrome P450</fullName>
    </submittedName>
</protein>
<organism evidence="10 11">
    <name type="scientific">Polychaeton citri CBS 116435</name>
    <dbReference type="NCBI Taxonomy" id="1314669"/>
    <lineage>
        <taxon>Eukaryota</taxon>
        <taxon>Fungi</taxon>
        <taxon>Dikarya</taxon>
        <taxon>Ascomycota</taxon>
        <taxon>Pezizomycotina</taxon>
        <taxon>Dothideomycetes</taxon>
        <taxon>Dothideomycetidae</taxon>
        <taxon>Capnodiales</taxon>
        <taxon>Capnodiaceae</taxon>
        <taxon>Polychaeton</taxon>
    </lineage>
</organism>
<dbReference type="GO" id="GO:0016705">
    <property type="term" value="F:oxidoreductase activity, acting on paired donors, with incorporation or reduction of molecular oxygen"/>
    <property type="evidence" value="ECO:0007669"/>
    <property type="project" value="InterPro"/>
</dbReference>
<dbReference type="Proteomes" id="UP000799441">
    <property type="component" value="Unassembled WGS sequence"/>
</dbReference>
<dbReference type="GO" id="GO:0005506">
    <property type="term" value="F:iron ion binding"/>
    <property type="evidence" value="ECO:0007669"/>
    <property type="project" value="InterPro"/>
</dbReference>
<dbReference type="GO" id="GO:0004497">
    <property type="term" value="F:monooxygenase activity"/>
    <property type="evidence" value="ECO:0007669"/>
    <property type="project" value="UniProtKB-KW"/>
</dbReference>
<evidence type="ECO:0000256" key="1">
    <source>
        <dbReference type="ARBA" id="ARBA00001971"/>
    </source>
</evidence>
<comment type="caution">
    <text evidence="10">The sequence shown here is derived from an EMBL/GenBank/DDBJ whole genome shotgun (WGS) entry which is preliminary data.</text>
</comment>
<keyword evidence="9" id="KW-1133">Transmembrane helix</keyword>
<keyword evidence="5" id="KW-0560">Oxidoreductase</keyword>
<evidence type="ECO:0000256" key="6">
    <source>
        <dbReference type="ARBA" id="ARBA00023004"/>
    </source>
</evidence>
<comment type="cofactor">
    <cofactor evidence="1 8">
        <name>heme</name>
        <dbReference type="ChEBI" id="CHEBI:30413"/>
    </cofactor>
</comment>
<feature type="transmembrane region" description="Helical" evidence="9">
    <location>
        <begin position="6"/>
        <end position="27"/>
    </location>
</feature>
<reference evidence="10" key="1">
    <citation type="journal article" date="2020" name="Stud. Mycol.">
        <title>101 Dothideomycetes genomes: a test case for predicting lifestyles and emergence of pathogens.</title>
        <authorList>
            <person name="Haridas S."/>
            <person name="Albert R."/>
            <person name="Binder M."/>
            <person name="Bloem J."/>
            <person name="Labutti K."/>
            <person name="Salamov A."/>
            <person name="Andreopoulos B."/>
            <person name="Baker S."/>
            <person name="Barry K."/>
            <person name="Bills G."/>
            <person name="Bluhm B."/>
            <person name="Cannon C."/>
            <person name="Castanera R."/>
            <person name="Culley D."/>
            <person name="Daum C."/>
            <person name="Ezra D."/>
            <person name="Gonzalez J."/>
            <person name="Henrissat B."/>
            <person name="Kuo A."/>
            <person name="Liang C."/>
            <person name="Lipzen A."/>
            <person name="Lutzoni F."/>
            <person name="Magnuson J."/>
            <person name="Mondo S."/>
            <person name="Nolan M."/>
            <person name="Ohm R."/>
            <person name="Pangilinan J."/>
            <person name="Park H.-J."/>
            <person name="Ramirez L."/>
            <person name="Alfaro M."/>
            <person name="Sun H."/>
            <person name="Tritt A."/>
            <person name="Yoshinaga Y."/>
            <person name="Zwiers L.-H."/>
            <person name="Turgeon B."/>
            <person name="Goodwin S."/>
            <person name="Spatafora J."/>
            <person name="Crous P."/>
            <person name="Grigoriev I."/>
        </authorList>
    </citation>
    <scope>NUCLEOTIDE SEQUENCE</scope>
    <source>
        <strain evidence="10">CBS 116435</strain>
    </source>
</reference>
<keyword evidence="7" id="KW-0503">Monooxygenase</keyword>
<dbReference type="GO" id="GO:0020037">
    <property type="term" value="F:heme binding"/>
    <property type="evidence" value="ECO:0007669"/>
    <property type="project" value="InterPro"/>
</dbReference>
<keyword evidence="4 8" id="KW-0479">Metal-binding</keyword>
<dbReference type="InterPro" id="IPR001128">
    <property type="entry name" value="Cyt_P450"/>
</dbReference>
<keyword evidence="9" id="KW-0472">Membrane</keyword>
<evidence type="ECO:0000313" key="10">
    <source>
        <dbReference type="EMBL" id="KAF2718171.1"/>
    </source>
</evidence>
<feature type="binding site" description="axial binding residue" evidence="8">
    <location>
        <position position="453"/>
    </location>
    <ligand>
        <name>heme</name>
        <dbReference type="ChEBI" id="CHEBI:30413"/>
    </ligand>
    <ligandPart>
        <name>Fe</name>
        <dbReference type="ChEBI" id="CHEBI:18248"/>
    </ligandPart>
</feature>
<dbReference type="SUPFAM" id="SSF48264">
    <property type="entry name" value="Cytochrome P450"/>
    <property type="match status" value="1"/>
</dbReference>
<dbReference type="InterPro" id="IPR002401">
    <property type="entry name" value="Cyt_P450_E_grp-I"/>
</dbReference>
<evidence type="ECO:0000256" key="5">
    <source>
        <dbReference type="ARBA" id="ARBA00023002"/>
    </source>
</evidence>
<dbReference type="AlphaFoldDB" id="A0A9P4UMB0"/>
<dbReference type="Gene3D" id="1.10.630.10">
    <property type="entry name" value="Cytochrome P450"/>
    <property type="match status" value="1"/>
</dbReference>
<evidence type="ECO:0000256" key="7">
    <source>
        <dbReference type="ARBA" id="ARBA00023033"/>
    </source>
</evidence>
<dbReference type="EMBL" id="MU003829">
    <property type="protein sequence ID" value="KAF2718171.1"/>
    <property type="molecule type" value="Genomic_DNA"/>
</dbReference>
<dbReference type="OrthoDB" id="1470350at2759"/>
<dbReference type="PANTHER" id="PTHR24305:SF237">
    <property type="entry name" value="CYTOCHROME P450 MONOOXYGENASE ATNE-RELATED"/>
    <property type="match status" value="1"/>
</dbReference>
<dbReference type="PRINTS" id="PR00463">
    <property type="entry name" value="EP450I"/>
</dbReference>
<accession>A0A9P4UMB0</accession>
<dbReference type="InterPro" id="IPR036396">
    <property type="entry name" value="Cyt_P450_sf"/>
</dbReference>
<name>A0A9P4UMB0_9PEZI</name>
<gene>
    <name evidence="10" type="ORF">K431DRAFT_140699</name>
</gene>
<evidence type="ECO:0000256" key="9">
    <source>
        <dbReference type="SAM" id="Phobius"/>
    </source>
</evidence>
<keyword evidence="6 8" id="KW-0408">Iron</keyword>
<comment type="similarity">
    <text evidence="2">Belongs to the cytochrome P450 family.</text>
</comment>
<sequence length="522" mass="58395">MVFENVARVAIWVLASATLSLSCVAIYRLYFHPLAKVPGPLFQRISGIPRMWHCYAGDRHLREMQAHQSYGSVVRIGPDSLAFSTLSALQTIHSKDSNVFKGNEFYGLLDGGAEGGRSVQMVADNTAHAARRRVVDKALPPRDQAFRDIDNLARKFVSSTVYIAGLNSPPDSKGWTGSVDLTTTSSWFSFDLISTVAFGDSMEMMTSEAYRWVPACLRSTSIFLYWAGYAPFLGFWQYLLGSKWPTRLGLHTVVNSQRYTELADEQLDKRIARLESGEEQGCAEKRTDLFKHLLQANLYGEYDLRADSSLLIAAGSDAIRLTVAATVFYWLKNPAVFEKAKQEIYSLARSSDDISDAKLSSMKYLRACIDETMRLCPPKASSLPREVLKDGITIDGIYVPKGMTVGTSVYALHHDPEIYPEPYAFRPERWLQPSPDRRMQAAFCPFLKGPRACPGKTVAYFAMQLALFHLVLQYDIRAAPGKPTGGGHSGPGFLRERDDEYQFNDWIIGFSEGPNVQLKPRD</sequence>
<dbReference type="InterPro" id="IPR050121">
    <property type="entry name" value="Cytochrome_P450_monoxygenase"/>
</dbReference>
<evidence type="ECO:0000256" key="3">
    <source>
        <dbReference type="ARBA" id="ARBA00022617"/>
    </source>
</evidence>
<keyword evidence="9" id="KW-0812">Transmembrane</keyword>
<keyword evidence="11" id="KW-1185">Reference proteome</keyword>
<proteinExistence type="inferred from homology"/>
<dbReference type="PANTHER" id="PTHR24305">
    <property type="entry name" value="CYTOCHROME P450"/>
    <property type="match status" value="1"/>
</dbReference>
<evidence type="ECO:0000313" key="11">
    <source>
        <dbReference type="Proteomes" id="UP000799441"/>
    </source>
</evidence>
<dbReference type="Pfam" id="PF00067">
    <property type="entry name" value="p450"/>
    <property type="match status" value="1"/>
</dbReference>
<evidence type="ECO:0000256" key="2">
    <source>
        <dbReference type="ARBA" id="ARBA00010617"/>
    </source>
</evidence>
<keyword evidence="3 8" id="KW-0349">Heme</keyword>